<protein>
    <recommendedName>
        <fullName evidence="3">DUF695 domain-containing protein</fullName>
    </recommendedName>
</protein>
<reference evidence="1 2" key="1">
    <citation type="submission" date="2024-09" db="EMBL/GenBank/DDBJ databases">
        <authorList>
            <person name="Sun Q."/>
            <person name="Mori K."/>
        </authorList>
    </citation>
    <scope>NUCLEOTIDE SEQUENCE [LARGE SCALE GENOMIC DNA]</scope>
    <source>
        <strain evidence="1 2">TBRC 1432</strain>
    </source>
</reference>
<keyword evidence="2" id="KW-1185">Reference proteome</keyword>
<name>A0ABV6MPM8_9PSEU</name>
<dbReference type="RefSeq" id="WP_273943033.1">
    <property type="nucleotide sequence ID" value="NZ_CP097263.1"/>
</dbReference>
<evidence type="ECO:0000313" key="2">
    <source>
        <dbReference type="Proteomes" id="UP001589810"/>
    </source>
</evidence>
<evidence type="ECO:0000313" key="1">
    <source>
        <dbReference type="EMBL" id="MFC0542167.1"/>
    </source>
</evidence>
<sequence length="314" mass="35514">MTQFWTWWADHAADPLDELRAALPEQVAAIHPDLKWEIGPGLVAEHVLCLTGEFYPHLRAITERWVRAAPAVDDRWEFVPARRADPELLRTRATSGPWQFDLAQTVVSLRLEEERAAVMIYMHHPMFAVVPESVRENIPRNVIAWALGEDDVVRWVDGGIALVERPDDALPLAALAEVVASMAVRHAKPTFARIEGTTPAGVRRTGVAIWPLRWIDHPSFDRHLAVDLGFSGELDDVTRMVLEESEAELEAALADEESLLVGYETFPERRTLHFYCDSTDDGPAEIIRRWVAGRPSCHLRVEFDPGWLEVALMR</sequence>
<accession>A0ABV6MPM8</accession>
<dbReference type="Proteomes" id="UP001589810">
    <property type="component" value="Unassembled WGS sequence"/>
</dbReference>
<evidence type="ECO:0008006" key="3">
    <source>
        <dbReference type="Google" id="ProtNLM"/>
    </source>
</evidence>
<dbReference type="EMBL" id="JBHLUD010000003">
    <property type="protein sequence ID" value="MFC0542167.1"/>
    <property type="molecule type" value="Genomic_DNA"/>
</dbReference>
<organism evidence="1 2">
    <name type="scientific">Kutzneria chonburiensis</name>
    <dbReference type="NCBI Taxonomy" id="1483604"/>
    <lineage>
        <taxon>Bacteria</taxon>
        <taxon>Bacillati</taxon>
        <taxon>Actinomycetota</taxon>
        <taxon>Actinomycetes</taxon>
        <taxon>Pseudonocardiales</taxon>
        <taxon>Pseudonocardiaceae</taxon>
        <taxon>Kutzneria</taxon>
    </lineage>
</organism>
<gene>
    <name evidence="1" type="ORF">ACFFH7_11790</name>
</gene>
<comment type="caution">
    <text evidence="1">The sequence shown here is derived from an EMBL/GenBank/DDBJ whole genome shotgun (WGS) entry which is preliminary data.</text>
</comment>
<proteinExistence type="predicted"/>